<evidence type="ECO:0008006" key="4">
    <source>
        <dbReference type="Google" id="ProtNLM"/>
    </source>
</evidence>
<dbReference type="Proteomes" id="UP000198552">
    <property type="component" value="Unassembled WGS sequence"/>
</dbReference>
<evidence type="ECO:0000313" key="2">
    <source>
        <dbReference type="EMBL" id="SDM10542.1"/>
    </source>
</evidence>
<keyword evidence="1" id="KW-0732">Signal</keyword>
<proteinExistence type="predicted"/>
<protein>
    <recommendedName>
        <fullName evidence="4">DUF4148 domain-containing protein</fullName>
    </recommendedName>
</protein>
<dbReference type="InterPro" id="IPR025421">
    <property type="entry name" value="DUF4148"/>
</dbReference>
<evidence type="ECO:0000256" key="1">
    <source>
        <dbReference type="SAM" id="SignalP"/>
    </source>
</evidence>
<feature type="signal peptide" evidence="1">
    <location>
        <begin position="1"/>
        <end position="25"/>
    </location>
</feature>
<dbReference type="OrthoDB" id="7062301at2"/>
<dbReference type="AlphaFoldDB" id="A0A1G9QHL7"/>
<keyword evidence="3" id="KW-1185">Reference proteome</keyword>
<accession>A0A1G9QHL7</accession>
<evidence type="ECO:0000313" key="3">
    <source>
        <dbReference type="Proteomes" id="UP000198552"/>
    </source>
</evidence>
<sequence>MTTTFRTALSIAAFAGASLAMSAHAVDLGPGEAWGSQMTQMQTQQGSALSRAEVQADMALWQDAGLQAVNAGEAPTLSSDTYQERLADYQQMRSGPQYVAEVRSLGGNVDMAAWQPAVLYVY</sequence>
<dbReference type="EMBL" id="FNHP01000002">
    <property type="protein sequence ID" value="SDM10542.1"/>
    <property type="molecule type" value="Genomic_DNA"/>
</dbReference>
<dbReference type="RefSeq" id="WP_091567093.1">
    <property type="nucleotide sequence ID" value="NZ_FNHP01000002.1"/>
</dbReference>
<name>A0A1G9QHL7_9BURK</name>
<dbReference type="Pfam" id="PF13663">
    <property type="entry name" value="DUF4148"/>
    <property type="match status" value="1"/>
</dbReference>
<organism evidence="2 3">
    <name type="scientific">Oryzisolibacter propanilivorax</name>
    <dbReference type="NCBI Taxonomy" id="1527607"/>
    <lineage>
        <taxon>Bacteria</taxon>
        <taxon>Pseudomonadati</taxon>
        <taxon>Pseudomonadota</taxon>
        <taxon>Betaproteobacteria</taxon>
        <taxon>Burkholderiales</taxon>
        <taxon>Comamonadaceae</taxon>
        <taxon>Oryzisolibacter</taxon>
    </lineage>
</organism>
<feature type="chain" id="PRO_5011632694" description="DUF4148 domain-containing protein" evidence="1">
    <location>
        <begin position="26"/>
        <end position="122"/>
    </location>
</feature>
<gene>
    <name evidence="2" type="ORF">SAMN05428957_102331</name>
</gene>
<reference evidence="3" key="1">
    <citation type="submission" date="2016-10" db="EMBL/GenBank/DDBJ databases">
        <authorList>
            <person name="Varghese N."/>
            <person name="Submissions S."/>
        </authorList>
    </citation>
    <scope>NUCLEOTIDE SEQUENCE [LARGE SCALE GENOMIC DNA]</scope>
    <source>
        <strain evidence="3">EPL6</strain>
    </source>
</reference>